<dbReference type="PANTHER" id="PTHR43540:SF1">
    <property type="entry name" value="ISOCHORISMATASE HYDROLASE"/>
    <property type="match status" value="1"/>
</dbReference>
<keyword evidence="2" id="KW-0378">Hydrolase</keyword>
<comment type="caution">
    <text evidence="4">The sequence shown here is derived from an EMBL/GenBank/DDBJ whole genome shotgun (WGS) entry which is preliminary data.</text>
</comment>
<dbReference type="Pfam" id="PF00857">
    <property type="entry name" value="Isochorismatase"/>
    <property type="match status" value="1"/>
</dbReference>
<proteinExistence type="inferred from homology"/>
<dbReference type="InterPro" id="IPR050272">
    <property type="entry name" value="Isochorismatase-like_hydrls"/>
</dbReference>
<dbReference type="EMBL" id="NHYE01004067">
    <property type="protein sequence ID" value="PPQ86468.1"/>
    <property type="molecule type" value="Genomic_DNA"/>
</dbReference>
<protein>
    <recommendedName>
        <fullName evidence="3">Isochorismatase-like domain-containing protein</fullName>
    </recommendedName>
</protein>
<name>A0A409X6P6_9AGAR</name>
<dbReference type="STRING" id="231916.A0A409X6P6"/>
<dbReference type="Gene3D" id="3.40.50.850">
    <property type="entry name" value="Isochorismatase-like"/>
    <property type="match status" value="1"/>
</dbReference>
<keyword evidence="5" id="KW-1185">Reference proteome</keyword>
<evidence type="ECO:0000256" key="2">
    <source>
        <dbReference type="ARBA" id="ARBA00022801"/>
    </source>
</evidence>
<accession>A0A409X6P6</accession>
<dbReference type="GO" id="GO:0016787">
    <property type="term" value="F:hydrolase activity"/>
    <property type="evidence" value="ECO:0007669"/>
    <property type="project" value="UniProtKB-KW"/>
</dbReference>
<comment type="similarity">
    <text evidence="1">Belongs to the isochorismatase family.</text>
</comment>
<dbReference type="PANTHER" id="PTHR43540">
    <property type="entry name" value="PEROXYUREIDOACRYLATE/UREIDOACRYLATE AMIDOHYDROLASE-RELATED"/>
    <property type="match status" value="1"/>
</dbReference>
<dbReference type="AlphaFoldDB" id="A0A409X6P6"/>
<dbReference type="SUPFAM" id="SSF52499">
    <property type="entry name" value="Isochorismatase-like hydrolases"/>
    <property type="match status" value="1"/>
</dbReference>
<evidence type="ECO:0000256" key="1">
    <source>
        <dbReference type="ARBA" id="ARBA00006336"/>
    </source>
</evidence>
<gene>
    <name evidence="4" type="ORF">CVT26_011818</name>
</gene>
<dbReference type="InterPro" id="IPR036380">
    <property type="entry name" value="Isochorismatase-like_sf"/>
</dbReference>
<dbReference type="Proteomes" id="UP000284706">
    <property type="component" value="Unassembled WGS sequence"/>
</dbReference>
<sequence>MSADNTPILLLIDIQHGLVEGPAEWGGRSNPNLVPNVQHLLETWRSRSWPILHVIHDDKDDPTNIINAAYPETYKPHACARPEGDEPVFVKHVGSPFVASGINKVIDGLLEGKKDRKIVVFGMDAAQCISNTTRHGADLGYNIVVVGDACSGYGMQDWKTGKNISAEETHDAAMSMLQTYAKVTTTDKVLKDLGFE</sequence>
<feature type="domain" description="Isochorismatase-like" evidence="3">
    <location>
        <begin position="8"/>
        <end position="187"/>
    </location>
</feature>
<reference evidence="4 5" key="1">
    <citation type="journal article" date="2018" name="Evol. Lett.">
        <title>Horizontal gene cluster transfer increased hallucinogenic mushroom diversity.</title>
        <authorList>
            <person name="Reynolds H.T."/>
            <person name="Vijayakumar V."/>
            <person name="Gluck-Thaler E."/>
            <person name="Korotkin H.B."/>
            <person name="Matheny P.B."/>
            <person name="Slot J.C."/>
        </authorList>
    </citation>
    <scope>NUCLEOTIDE SEQUENCE [LARGE SCALE GENOMIC DNA]</scope>
    <source>
        <strain evidence="4 5">SRW20</strain>
    </source>
</reference>
<organism evidence="4 5">
    <name type="scientific">Gymnopilus dilepis</name>
    <dbReference type="NCBI Taxonomy" id="231916"/>
    <lineage>
        <taxon>Eukaryota</taxon>
        <taxon>Fungi</taxon>
        <taxon>Dikarya</taxon>
        <taxon>Basidiomycota</taxon>
        <taxon>Agaricomycotina</taxon>
        <taxon>Agaricomycetes</taxon>
        <taxon>Agaricomycetidae</taxon>
        <taxon>Agaricales</taxon>
        <taxon>Agaricineae</taxon>
        <taxon>Hymenogastraceae</taxon>
        <taxon>Gymnopilus</taxon>
    </lineage>
</organism>
<evidence type="ECO:0000259" key="3">
    <source>
        <dbReference type="Pfam" id="PF00857"/>
    </source>
</evidence>
<dbReference type="InterPro" id="IPR000868">
    <property type="entry name" value="Isochorismatase-like_dom"/>
</dbReference>
<dbReference type="OrthoDB" id="167809at2759"/>
<dbReference type="InParanoid" id="A0A409X6P6"/>
<evidence type="ECO:0000313" key="5">
    <source>
        <dbReference type="Proteomes" id="UP000284706"/>
    </source>
</evidence>
<evidence type="ECO:0000313" key="4">
    <source>
        <dbReference type="EMBL" id="PPQ86468.1"/>
    </source>
</evidence>